<protein>
    <submittedName>
        <fullName evidence="4">Uncharacterized protein LOC106476786</fullName>
    </submittedName>
</protein>
<name>A0ABM1RXZ8_LIMPO</name>
<feature type="region of interest" description="Disordered" evidence="1">
    <location>
        <begin position="325"/>
        <end position="359"/>
    </location>
</feature>
<feature type="domain" description="C2H2-type" evidence="2">
    <location>
        <begin position="561"/>
        <end position="586"/>
    </location>
</feature>
<dbReference type="SMART" id="SM00355">
    <property type="entry name" value="ZnF_C2H2"/>
    <property type="match status" value="5"/>
</dbReference>
<feature type="compositionally biased region" description="Basic and acidic residues" evidence="1">
    <location>
        <begin position="10"/>
        <end position="19"/>
    </location>
</feature>
<evidence type="ECO:0000256" key="1">
    <source>
        <dbReference type="SAM" id="MobiDB-lite"/>
    </source>
</evidence>
<feature type="domain" description="C2H2-type" evidence="2">
    <location>
        <begin position="618"/>
        <end position="641"/>
    </location>
</feature>
<dbReference type="Proteomes" id="UP000694941">
    <property type="component" value="Unplaced"/>
</dbReference>
<evidence type="ECO:0000313" key="4">
    <source>
        <dbReference type="RefSeq" id="XP_022236253.1"/>
    </source>
</evidence>
<feature type="compositionally biased region" description="Low complexity" evidence="1">
    <location>
        <begin position="102"/>
        <end position="114"/>
    </location>
</feature>
<feature type="region of interest" description="Disordered" evidence="1">
    <location>
        <begin position="91"/>
        <end position="139"/>
    </location>
</feature>
<feature type="non-terminal residue" evidence="4">
    <location>
        <position position="743"/>
    </location>
</feature>
<feature type="compositionally biased region" description="Basic and acidic residues" evidence="1">
    <location>
        <begin position="340"/>
        <end position="358"/>
    </location>
</feature>
<dbReference type="Gene3D" id="3.30.160.60">
    <property type="entry name" value="Classic Zinc Finger"/>
    <property type="match status" value="1"/>
</dbReference>
<feature type="compositionally biased region" description="Basic and acidic residues" evidence="1">
    <location>
        <begin position="39"/>
        <end position="48"/>
    </location>
</feature>
<evidence type="ECO:0000313" key="3">
    <source>
        <dbReference type="Proteomes" id="UP000694941"/>
    </source>
</evidence>
<feature type="compositionally biased region" description="Basic residues" evidence="1">
    <location>
        <begin position="20"/>
        <end position="29"/>
    </location>
</feature>
<dbReference type="GeneID" id="106476786"/>
<reference evidence="4" key="1">
    <citation type="submission" date="2025-08" db="UniProtKB">
        <authorList>
            <consortium name="RefSeq"/>
        </authorList>
    </citation>
    <scope>IDENTIFICATION</scope>
    <source>
        <tissue evidence="4">Muscle</tissue>
    </source>
</reference>
<feature type="domain" description="C2H2-type" evidence="2">
    <location>
        <begin position="688"/>
        <end position="711"/>
    </location>
</feature>
<dbReference type="InterPro" id="IPR013087">
    <property type="entry name" value="Znf_C2H2_type"/>
</dbReference>
<sequence length="743" mass="84342">MSSQKKLNNQKKDNKDVCKTPKKHQKSEKKHVSVLGQNDCKKISKDESTGQVKKKSNNMKDVSKNIKKKQKSTNKCTFMLEQNDCKNISKYDTAQSKEDPLGSVVESGSSVTTSQTNLVEHEQGNTSEGQTRSRRSTSMAARDFIKSVCQKLYHAKSGQKSGEEGKNKVVQKKILEKKSPELENDSDSDSTIFIPKLFPKNADSGYYSNRKYFSFLLNSQRSYFLSRNGKYRGKDHCQDKDRLSRLKSHVSDFYEIVKREPFHGQSGCKVRPKDSVCDRETEKSEEVFNNRQDSKQKVQDVSDSEIELKFSKKTLTPTILGHFESRGRGQMKGKGIGQNDRNKRTSKTEKNKKVDLLKKDKKNGSKSFYSLKKTRGGKLSCNSKKRVGFVEPKVLSGDNLYQLKTIVKKTGRLSRKTTNEDSNALVSQLGLPPHLEGPPPAEEFPGNETPLIQPKNRVFVSLPDKTVVEVSCSDRQKVLMKAESKLKALASSNLNQDCSTIGLPKLEECTLDPSEDSGTSKLPNTVLLIESELPVEEAENKDIFEGVYLFSQVFSPTEKLQKCMICPDKIHLKTVRDLEKHYRKVHDLASTIKKAQYNENHVFVCMPSNVNENTVLKSKCRFCQVLLRNVTQVQEHYSSVHGKVVRNIPESQISFLGRFFYCSMCSYPSSTILSHLDHMKTVHSMKTFVCRHCNFCTPQPYKLRLHVRQSHFATIIDSKCPVCQINFKGELVKHMKQAHAVQT</sequence>
<keyword evidence="3" id="KW-1185">Reference proteome</keyword>
<accession>A0ABM1RXZ8</accession>
<dbReference type="RefSeq" id="XP_022236253.1">
    <property type="nucleotide sequence ID" value="XM_022380545.1"/>
</dbReference>
<feature type="domain" description="C2H2-type" evidence="2">
    <location>
        <begin position="660"/>
        <end position="683"/>
    </location>
</feature>
<evidence type="ECO:0000259" key="2">
    <source>
        <dbReference type="SMART" id="SM00355"/>
    </source>
</evidence>
<feature type="compositionally biased region" description="Basic and acidic residues" evidence="1">
    <location>
        <begin position="91"/>
        <end position="100"/>
    </location>
</feature>
<proteinExistence type="predicted"/>
<gene>
    <name evidence="4" type="primary">LOC106476786</name>
</gene>
<organism evidence="3 4">
    <name type="scientific">Limulus polyphemus</name>
    <name type="common">Atlantic horseshoe crab</name>
    <dbReference type="NCBI Taxonomy" id="6850"/>
    <lineage>
        <taxon>Eukaryota</taxon>
        <taxon>Metazoa</taxon>
        <taxon>Ecdysozoa</taxon>
        <taxon>Arthropoda</taxon>
        <taxon>Chelicerata</taxon>
        <taxon>Merostomata</taxon>
        <taxon>Xiphosura</taxon>
        <taxon>Limulidae</taxon>
        <taxon>Limulus</taxon>
    </lineage>
</organism>
<feature type="region of interest" description="Disordered" evidence="1">
    <location>
        <begin position="1"/>
        <end position="72"/>
    </location>
</feature>
<feature type="domain" description="C2H2-type" evidence="2">
    <location>
        <begin position="718"/>
        <end position="739"/>
    </location>
</feature>